<dbReference type="Pfam" id="PF13193">
    <property type="entry name" value="AMP-binding_C"/>
    <property type="match status" value="1"/>
</dbReference>
<dbReference type="PANTHER" id="PTHR43767:SF8">
    <property type="entry name" value="LONG-CHAIN-FATTY-ACID--COA LIGASE"/>
    <property type="match status" value="1"/>
</dbReference>
<dbReference type="InterPro" id="IPR050237">
    <property type="entry name" value="ATP-dep_AMP-bd_enzyme"/>
</dbReference>
<feature type="domain" description="AMP-dependent synthetase/ligase" evidence="8">
    <location>
        <begin position="59"/>
        <end position="445"/>
    </location>
</feature>
<evidence type="ECO:0000259" key="8">
    <source>
        <dbReference type="Pfam" id="PF00501"/>
    </source>
</evidence>
<dbReference type="SUPFAM" id="SSF56801">
    <property type="entry name" value="Acetyl-CoA synthetase-like"/>
    <property type="match status" value="1"/>
</dbReference>
<feature type="domain" description="AMP-binding enzyme C-terminal" evidence="9">
    <location>
        <begin position="497"/>
        <end position="571"/>
    </location>
</feature>
<dbReference type="Proteomes" id="UP000255230">
    <property type="component" value="Unassembled WGS sequence"/>
</dbReference>
<evidence type="ECO:0000256" key="2">
    <source>
        <dbReference type="ARBA" id="ARBA00005005"/>
    </source>
</evidence>
<dbReference type="GeneID" id="35778222"/>
<comment type="pathway">
    <text evidence="2">Lipid metabolism; fatty acid beta-oxidation.</text>
</comment>
<dbReference type="EC" id="6.2.1.3" evidence="5"/>
<evidence type="ECO:0000259" key="9">
    <source>
        <dbReference type="Pfam" id="PF13193"/>
    </source>
</evidence>
<name>A0A173MY52_FAUOS</name>
<dbReference type="PROSITE" id="PS00455">
    <property type="entry name" value="AMP_BINDING"/>
    <property type="match status" value="1"/>
</dbReference>
<dbReference type="InterPro" id="IPR042099">
    <property type="entry name" value="ANL_N_sf"/>
</dbReference>
<evidence type="ECO:0000256" key="4">
    <source>
        <dbReference type="ARBA" id="ARBA00023136"/>
    </source>
</evidence>
<dbReference type="EMBL" id="UGPY01000001">
    <property type="protein sequence ID" value="STY96633.1"/>
    <property type="molecule type" value="Genomic_DNA"/>
</dbReference>
<dbReference type="GO" id="GO:0016020">
    <property type="term" value="C:membrane"/>
    <property type="evidence" value="ECO:0007669"/>
    <property type="project" value="UniProtKB-SubCell"/>
</dbReference>
<evidence type="ECO:0000313" key="10">
    <source>
        <dbReference type="EMBL" id="STY96633.1"/>
    </source>
</evidence>
<protein>
    <recommendedName>
        <fullName evidence="6">Long-chain-fatty-acid--CoA ligase</fullName>
        <ecNumber evidence="5">6.2.1.3</ecNumber>
    </recommendedName>
    <alternativeName>
        <fullName evidence="7">Long-chain acyl-CoA synthetase</fullName>
    </alternativeName>
</protein>
<evidence type="ECO:0000256" key="7">
    <source>
        <dbReference type="ARBA" id="ARBA00042773"/>
    </source>
</evidence>
<keyword evidence="3 10" id="KW-0436">Ligase</keyword>
<keyword evidence="11" id="KW-1185">Reference proteome</keyword>
<evidence type="ECO:0000256" key="1">
    <source>
        <dbReference type="ARBA" id="ARBA00004170"/>
    </source>
</evidence>
<evidence type="ECO:0000313" key="11">
    <source>
        <dbReference type="Proteomes" id="UP000255230"/>
    </source>
</evidence>
<accession>A0A173MY52</accession>
<dbReference type="CDD" id="cd05936">
    <property type="entry name" value="FC-FACS_FadD_like"/>
    <property type="match status" value="1"/>
</dbReference>
<sequence>MSNTEFMDDAILPINDRPMHEMYEWEENQQPWLISYERYNICSTIDMPDEQTSLIDMLEARFAKHARQVAYYCDDQHITYEQLDKLSLKVAIYLQQLGLKVGDAIGVMLPNILQYPVITLGVIRAGMVLVSMNPSYTSRELEHQIDDADIKALFILDKFIYTYKDIADNLNRDLHHLIICRLGDLKGKLKGALINLVSATTDLPPKGNWIYFSQLLAGASKAYERPTLTLSNIVLIQYTGGTTGTAKGAMLSHGNVIANLLQIDALIRSAYDEEGQEDIILASLPLYHVFSFTICCVFILYRGFASRLVPNPRDINELVNTLRRTPPHFILGVNTLFSALIQHPEFRRLDFSQLKATIGGGMAILPSVAKKWHTITGLPIIEGYGLSETAPVITFNPLTIAEFTNKVGLPTPATDIILLDNNDQPVRIGERGEIAVKGPQVMVGYRNLPVETANAFTATGYLRTGDIGIIDERGFIKIVDRKKDMIVVSGFNVYPNEIESVMLEHADVLECVAIGVPSATRGEEPKIFVVRKHNRVTAEQLLAFGKQHLSGYKRPRYVEFVDSLPKSNVGKILRKELRKREGLE</sequence>
<dbReference type="RefSeq" id="WP_082741418.1">
    <property type="nucleotide sequence ID" value="NZ_CBCRZU010000006.1"/>
</dbReference>
<dbReference type="AlphaFoldDB" id="A0A173MY52"/>
<dbReference type="InterPro" id="IPR025110">
    <property type="entry name" value="AMP-bd_C"/>
</dbReference>
<dbReference type="InterPro" id="IPR045851">
    <property type="entry name" value="AMP-bd_C_sf"/>
</dbReference>
<dbReference type="Gene3D" id="3.40.50.12780">
    <property type="entry name" value="N-terminal domain of ligase-like"/>
    <property type="match status" value="1"/>
</dbReference>
<dbReference type="InterPro" id="IPR020845">
    <property type="entry name" value="AMP-binding_CS"/>
</dbReference>
<keyword evidence="4" id="KW-0472">Membrane</keyword>
<evidence type="ECO:0000256" key="5">
    <source>
        <dbReference type="ARBA" id="ARBA00026121"/>
    </source>
</evidence>
<gene>
    <name evidence="10" type="primary">fadD_2</name>
    <name evidence="10" type="ORF">NCTC10465_00396</name>
</gene>
<comment type="subcellular location">
    <subcellularLocation>
        <location evidence="1">Membrane</location>
        <topology evidence="1">Peripheral membrane protein</topology>
    </subcellularLocation>
</comment>
<dbReference type="PANTHER" id="PTHR43767">
    <property type="entry name" value="LONG-CHAIN-FATTY-ACID--COA LIGASE"/>
    <property type="match status" value="1"/>
</dbReference>
<evidence type="ECO:0000256" key="3">
    <source>
        <dbReference type="ARBA" id="ARBA00022598"/>
    </source>
</evidence>
<dbReference type="Gene3D" id="3.30.300.30">
    <property type="match status" value="1"/>
</dbReference>
<dbReference type="Pfam" id="PF00501">
    <property type="entry name" value="AMP-binding"/>
    <property type="match status" value="1"/>
</dbReference>
<proteinExistence type="predicted"/>
<dbReference type="GO" id="GO:0004467">
    <property type="term" value="F:long-chain fatty acid-CoA ligase activity"/>
    <property type="evidence" value="ECO:0007669"/>
    <property type="project" value="UniProtKB-EC"/>
</dbReference>
<organism evidence="10 11">
    <name type="scientific">Faucicola osloensis</name>
    <name type="common">Moraxella osloensis</name>
    <dbReference type="NCBI Taxonomy" id="34062"/>
    <lineage>
        <taxon>Bacteria</taxon>
        <taxon>Pseudomonadati</taxon>
        <taxon>Pseudomonadota</taxon>
        <taxon>Gammaproteobacteria</taxon>
        <taxon>Moraxellales</taxon>
        <taxon>Moraxellaceae</taxon>
        <taxon>Faucicola</taxon>
    </lineage>
</organism>
<dbReference type="InterPro" id="IPR000873">
    <property type="entry name" value="AMP-dep_synth/lig_dom"/>
</dbReference>
<evidence type="ECO:0000256" key="6">
    <source>
        <dbReference type="ARBA" id="ARBA00039545"/>
    </source>
</evidence>
<reference evidence="10 11" key="1">
    <citation type="submission" date="2018-06" db="EMBL/GenBank/DDBJ databases">
        <authorList>
            <consortium name="Pathogen Informatics"/>
            <person name="Doyle S."/>
        </authorList>
    </citation>
    <scope>NUCLEOTIDE SEQUENCE [LARGE SCALE GENOMIC DNA]</scope>
    <source>
        <strain evidence="10 11">NCTC10465</strain>
    </source>
</reference>